<protein>
    <submittedName>
        <fullName evidence="12">Arsenic transporter</fullName>
    </submittedName>
</protein>
<feature type="transmembrane region" description="Helical" evidence="10">
    <location>
        <begin position="333"/>
        <end position="358"/>
    </location>
</feature>
<keyword evidence="7" id="KW-0059">Arsenical resistance</keyword>
<organism evidence="12 13">
    <name type="scientific">Nocardioides nanhaiensis</name>
    <dbReference type="NCBI Taxonomy" id="1476871"/>
    <lineage>
        <taxon>Bacteria</taxon>
        <taxon>Bacillati</taxon>
        <taxon>Actinomycetota</taxon>
        <taxon>Actinomycetes</taxon>
        <taxon>Propionibacteriales</taxon>
        <taxon>Nocardioidaceae</taxon>
        <taxon>Nocardioides</taxon>
    </lineage>
</organism>
<keyword evidence="5" id="KW-1003">Cell membrane</keyword>
<accession>A0ABP8W2L3</accession>
<sequence length="428" mass="43168">MTTSTASLLREAVPVVALLALLAVAYAHPRRRVEAGVSVGAAALALSVGLLGTEEAWTAVRDLLAVAGFLAAILVVSQVCERAGLFAVAAAALTRGGAGPVRLFTGAFVLAAAVTAVLSLDATVVLLTPLVLAAARATRASPEPGTYACLRMANSASLLLPVSNLTNLLAMSSLSLTFAGFALTMAPVLAAVLVVEYAGLRLLFRRQLRPVAHAGAVPSSSPHSPAGPAQTDDARPAVPAAAVALMLAGFAVTSPLGVEPVWVAGVTAAALVGWAARHRLLGARGALEAAHLEFVLFVLALGVVVAAIATGFLGELVGELLPGSTDLRGLLVIALLATALANLVTNLSATLLLVPLVAPLGDAAVLAALLGLNIGSGLTLTGSLANLLWRRTLLRDGERPDLAGFHRVSLTLTPVSLLVAVGVLAVLT</sequence>
<evidence type="ECO:0000256" key="4">
    <source>
        <dbReference type="ARBA" id="ARBA00022448"/>
    </source>
</evidence>
<gene>
    <name evidence="12" type="ORF">GCM10023226_16090</name>
</gene>
<feature type="transmembrane region" description="Helical" evidence="10">
    <location>
        <begin position="176"/>
        <end position="200"/>
    </location>
</feature>
<comment type="similarity">
    <text evidence="2">Belongs to the ArsB family.</text>
</comment>
<evidence type="ECO:0000256" key="6">
    <source>
        <dbReference type="ARBA" id="ARBA00022692"/>
    </source>
</evidence>
<dbReference type="EMBL" id="BAABIM010000002">
    <property type="protein sequence ID" value="GAA4679666.1"/>
    <property type="molecule type" value="Genomic_DNA"/>
</dbReference>
<feature type="transmembrane region" description="Helical" evidence="10">
    <location>
        <begin position="35"/>
        <end position="53"/>
    </location>
</feature>
<dbReference type="PANTHER" id="PTHR43302:SF5">
    <property type="entry name" value="TRANSPORTER ARSB-RELATED"/>
    <property type="match status" value="1"/>
</dbReference>
<dbReference type="InterPro" id="IPR004680">
    <property type="entry name" value="Cit_transptr-like_dom"/>
</dbReference>
<comment type="subcellular location">
    <subcellularLocation>
        <location evidence="1">Cell membrane</location>
        <topology evidence="1">Multi-pass membrane protein</topology>
    </subcellularLocation>
</comment>
<evidence type="ECO:0000256" key="9">
    <source>
        <dbReference type="ARBA" id="ARBA00023136"/>
    </source>
</evidence>
<dbReference type="PRINTS" id="PR00758">
    <property type="entry name" value="ARSENICPUMP"/>
</dbReference>
<evidence type="ECO:0000256" key="8">
    <source>
        <dbReference type="ARBA" id="ARBA00022989"/>
    </source>
</evidence>
<comment type="similarity">
    <text evidence="3">Belongs to the CitM (TC 2.A.11) transporter family.</text>
</comment>
<feature type="domain" description="Citrate transporter-like" evidence="11">
    <location>
        <begin position="36"/>
        <end position="364"/>
    </location>
</feature>
<feature type="transmembrane region" description="Helical" evidence="10">
    <location>
        <begin position="12"/>
        <end position="28"/>
    </location>
</feature>
<evidence type="ECO:0000256" key="7">
    <source>
        <dbReference type="ARBA" id="ARBA00022849"/>
    </source>
</evidence>
<feature type="transmembrane region" description="Helical" evidence="10">
    <location>
        <begin position="237"/>
        <end position="256"/>
    </location>
</feature>
<keyword evidence="9 10" id="KW-0472">Membrane</keyword>
<keyword evidence="6 10" id="KW-0812">Transmembrane</keyword>
<evidence type="ECO:0000313" key="12">
    <source>
        <dbReference type="EMBL" id="GAA4679666.1"/>
    </source>
</evidence>
<evidence type="ECO:0000313" key="13">
    <source>
        <dbReference type="Proteomes" id="UP001500621"/>
    </source>
</evidence>
<dbReference type="Pfam" id="PF03600">
    <property type="entry name" value="CitMHS"/>
    <property type="match status" value="1"/>
</dbReference>
<evidence type="ECO:0000256" key="1">
    <source>
        <dbReference type="ARBA" id="ARBA00004651"/>
    </source>
</evidence>
<feature type="transmembrane region" description="Helical" evidence="10">
    <location>
        <begin position="365"/>
        <end position="388"/>
    </location>
</feature>
<evidence type="ECO:0000256" key="2">
    <source>
        <dbReference type="ARBA" id="ARBA00006433"/>
    </source>
</evidence>
<keyword evidence="4" id="KW-0813">Transport</keyword>
<reference evidence="13" key="1">
    <citation type="journal article" date="2019" name="Int. J. Syst. Evol. Microbiol.">
        <title>The Global Catalogue of Microorganisms (GCM) 10K type strain sequencing project: providing services to taxonomists for standard genome sequencing and annotation.</title>
        <authorList>
            <consortium name="The Broad Institute Genomics Platform"/>
            <consortium name="The Broad Institute Genome Sequencing Center for Infectious Disease"/>
            <person name="Wu L."/>
            <person name="Ma J."/>
        </authorList>
    </citation>
    <scope>NUCLEOTIDE SEQUENCE [LARGE SCALE GENOMIC DNA]</scope>
    <source>
        <strain evidence="13">JCM 18127</strain>
    </source>
</reference>
<keyword evidence="8 10" id="KW-1133">Transmembrane helix</keyword>
<dbReference type="RefSeq" id="WP_345264535.1">
    <property type="nucleotide sequence ID" value="NZ_BAABIM010000002.1"/>
</dbReference>
<evidence type="ECO:0000256" key="10">
    <source>
        <dbReference type="SAM" id="Phobius"/>
    </source>
</evidence>
<keyword evidence="13" id="KW-1185">Reference proteome</keyword>
<feature type="transmembrane region" description="Helical" evidence="10">
    <location>
        <begin position="107"/>
        <end position="135"/>
    </location>
</feature>
<dbReference type="Proteomes" id="UP001500621">
    <property type="component" value="Unassembled WGS sequence"/>
</dbReference>
<name>A0ABP8W2L3_9ACTN</name>
<comment type="caution">
    <text evidence="12">The sequence shown here is derived from an EMBL/GenBank/DDBJ whole genome shotgun (WGS) entry which is preliminary data.</text>
</comment>
<feature type="transmembrane region" description="Helical" evidence="10">
    <location>
        <begin position="262"/>
        <end position="280"/>
    </location>
</feature>
<dbReference type="InterPro" id="IPR000802">
    <property type="entry name" value="Arsenical_pump_ArsB"/>
</dbReference>
<feature type="transmembrane region" description="Helical" evidence="10">
    <location>
        <begin position="59"/>
        <end position="76"/>
    </location>
</feature>
<evidence type="ECO:0000259" key="11">
    <source>
        <dbReference type="Pfam" id="PF03600"/>
    </source>
</evidence>
<feature type="transmembrane region" description="Helical" evidence="10">
    <location>
        <begin position="292"/>
        <end position="313"/>
    </location>
</feature>
<evidence type="ECO:0000256" key="5">
    <source>
        <dbReference type="ARBA" id="ARBA00022475"/>
    </source>
</evidence>
<feature type="transmembrane region" description="Helical" evidence="10">
    <location>
        <begin position="408"/>
        <end position="427"/>
    </location>
</feature>
<dbReference type="PANTHER" id="PTHR43302">
    <property type="entry name" value="TRANSPORTER ARSB-RELATED"/>
    <property type="match status" value="1"/>
</dbReference>
<proteinExistence type="inferred from homology"/>
<evidence type="ECO:0000256" key="3">
    <source>
        <dbReference type="ARBA" id="ARBA00009843"/>
    </source>
</evidence>